<gene>
    <name evidence="8" type="ORF">BU24DRAFT_342267</name>
</gene>
<evidence type="ECO:0000256" key="3">
    <source>
        <dbReference type="ARBA" id="ARBA00022692"/>
    </source>
</evidence>
<dbReference type="InterPro" id="IPR002794">
    <property type="entry name" value="DUF92_TMEM19"/>
</dbReference>
<feature type="transmembrane region" description="Helical" evidence="7">
    <location>
        <begin position="173"/>
        <end position="195"/>
    </location>
</feature>
<dbReference type="GO" id="GO:0016020">
    <property type="term" value="C:membrane"/>
    <property type="evidence" value="ECO:0007669"/>
    <property type="project" value="UniProtKB-SubCell"/>
</dbReference>
<feature type="compositionally biased region" description="Low complexity" evidence="6">
    <location>
        <begin position="359"/>
        <end position="374"/>
    </location>
</feature>
<evidence type="ECO:0000256" key="5">
    <source>
        <dbReference type="ARBA" id="ARBA00023136"/>
    </source>
</evidence>
<dbReference type="RefSeq" id="XP_033386955.1">
    <property type="nucleotide sequence ID" value="XM_033523310.1"/>
</dbReference>
<protein>
    <submittedName>
        <fullName evidence="8">UMP1-domain-containing protein</fullName>
    </submittedName>
</protein>
<dbReference type="GeneID" id="54280707"/>
<proteinExistence type="inferred from homology"/>
<dbReference type="Pfam" id="PF01940">
    <property type="entry name" value="DUF92"/>
    <property type="match status" value="1"/>
</dbReference>
<dbReference type="AlphaFoldDB" id="A0A6A5Y071"/>
<feature type="region of interest" description="Disordered" evidence="6">
    <location>
        <begin position="265"/>
        <end position="296"/>
    </location>
</feature>
<evidence type="ECO:0000256" key="6">
    <source>
        <dbReference type="SAM" id="MobiDB-lite"/>
    </source>
</evidence>
<dbReference type="OrthoDB" id="15001at2759"/>
<accession>A0A6A5Y071</accession>
<keyword evidence="9" id="KW-1185">Reference proteome</keyword>
<reference evidence="8" key="1">
    <citation type="journal article" date="2020" name="Stud. Mycol.">
        <title>101 Dothideomycetes genomes: a test case for predicting lifestyles and emergence of pathogens.</title>
        <authorList>
            <person name="Haridas S."/>
            <person name="Albert R."/>
            <person name="Binder M."/>
            <person name="Bloem J."/>
            <person name="Labutti K."/>
            <person name="Salamov A."/>
            <person name="Andreopoulos B."/>
            <person name="Baker S."/>
            <person name="Barry K."/>
            <person name="Bills G."/>
            <person name="Bluhm B."/>
            <person name="Cannon C."/>
            <person name="Castanera R."/>
            <person name="Culley D."/>
            <person name="Daum C."/>
            <person name="Ezra D."/>
            <person name="Gonzalez J."/>
            <person name="Henrissat B."/>
            <person name="Kuo A."/>
            <person name="Liang C."/>
            <person name="Lipzen A."/>
            <person name="Lutzoni F."/>
            <person name="Magnuson J."/>
            <person name="Mondo S."/>
            <person name="Nolan M."/>
            <person name="Ohm R."/>
            <person name="Pangilinan J."/>
            <person name="Park H.-J."/>
            <person name="Ramirez L."/>
            <person name="Alfaro M."/>
            <person name="Sun H."/>
            <person name="Tritt A."/>
            <person name="Yoshinaga Y."/>
            <person name="Zwiers L.-H."/>
            <person name="Turgeon B."/>
            <person name="Goodwin S."/>
            <person name="Spatafora J."/>
            <person name="Crous P."/>
            <person name="Grigoriev I."/>
        </authorList>
    </citation>
    <scope>NUCLEOTIDE SEQUENCE</scope>
    <source>
        <strain evidence="8">CBS 175.79</strain>
    </source>
</reference>
<comment type="subcellular location">
    <subcellularLocation>
        <location evidence="1">Membrane</location>
        <topology evidence="1">Multi-pass membrane protein</topology>
    </subcellularLocation>
</comment>
<keyword evidence="4 7" id="KW-1133">Transmembrane helix</keyword>
<dbReference type="PANTHER" id="PTHR13353">
    <property type="entry name" value="TRANSMEMBRANE PROTEIN 19"/>
    <property type="match status" value="1"/>
</dbReference>
<dbReference type="Pfam" id="PF05348">
    <property type="entry name" value="UMP1"/>
    <property type="match status" value="1"/>
</dbReference>
<keyword evidence="3 7" id="KW-0812">Transmembrane</keyword>
<dbReference type="Proteomes" id="UP000799778">
    <property type="component" value="Unassembled WGS sequence"/>
</dbReference>
<feature type="transmembrane region" description="Helical" evidence="7">
    <location>
        <begin position="43"/>
        <end position="64"/>
    </location>
</feature>
<evidence type="ECO:0000256" key="7">
    <source>
        <dbReference type="SAM" id="Phobius"/>
    </source>
</evidence>
<evidence type="ECO:0000313" key="8">
    <source>
        <dbReference type="EMBL" id="KAF2018616.1"/>
    </source>
</evidence>
<evidence type="ECO:0000256" key="2">
    <source>
        <dbReference type="ARBA" id="ARBA00009012"/>
    </source>
</evidence>
<evidence type="ECO:0000313" key="9">
    <source>
        <dbReference type="Proteomes" id="UP000799778"/>
    </source>
</evidence>
<name>A0A6A5Y071_9PLEO</name>
<feature type="compositionally biased region" description="Polar residues" evidence="6">
    <location>
        <begin position="269"/>
        <end position="287"/>
    </location>
</feature>
<feature type="region of interest" description="Disordered" evidence="6">
    <location>
        <begin position="359"/>
        <end position="378"/>
    </location>
</feature>
<organism evidence="8 9">
    <name type="scientific">Aaosphaeria arxii CBS 175.79</name>
    <dbReference type="NCBI Taxonomy" id="1450172"/>
    <lineage>
        <taxon>Eukaryota</taxon>
        <taxon>Fungi</taxon>
        <taxon>Dikarya</taxon>
        <taxon>Ascomycota</taxon>
        <taxon>Pezizomycotina</taxon>
        <taxon>Dothideomycetes</taxon>
        <taxon>Pleosporomycetidae</taxon>
        <taxon>Pleosporales</taxon>
        <taxon>Pleosporales incertae sedis</taxon>
        <taxon>Aaosphaeria</taxon>
    </lineage>
</organism>
<dbReference type="PANTHER" id="PTHR13353:SF5">
    <property type="entry name" value="TRANSMEMBRANE PROTEIN 19"/>
    <property type="match status" value="1"/>
</dbReference>
<evidence type="ECO:0000256" key="1">
    <source>
        <dbReference type="ARBA" id="ARBA00004141"/>
    </source>
</evidence>
<keyword evidence="5 7" id="KW-0472">Membrane</keyword>
<feature type="transmembrane region" description="Helical" evidence="7">
    <location>
        <begin position="207"/>
        <end position="230"/>
    </location>
</feature>
<dbReference type="EMBL" id="ML978067">
    <property type="protein sequence ID" value="KAF2018616.1"/>
    <property type="molecule type" value="Genomic_DNA"/>
</dbReference>
<comment type="similarity">
    <text evidence="2">Belongs to the TMEM19 family.</text>
</comment>
<evidence type="ECO:0000256" key="4">
    <source>
        <dbReference type="ARBA" id="ARBA00022989"/>
    </source>
</evidence>
<sequence>MKPAIAIPATAALVYRAWSRKSLTPVGILTAFLTAVAHAVHPWSVFFALLTVFFLAGTAVKHNVKATLTQSATGASGGEGPRNHIQVLANSLIASVLILLHTWQLHKEGTYWNEDLCWKSGGDVIVIGIVANYAAVAADTFSSELGILSTSKPRLITAPWRVVPPGTNGGVTMAGLIAGWAGASLIAGTSVLLLPFCKTWSPADKAIFTYAISAAGFAGTLLDSLLGALFQASVVDVHSGKIVEGAGGRKVMIHSTIPHSKLTLEAESGKSSGVETTNVQATRTQKAGGSGSDVAEGYHESRKVEVGHDILDNNAVNIAMAGIALRFVPQKAHPTSTTLETSAPSAPGVHDALRSRLSLTSPAPSNTTTSSSPAQLQSTHPLEARLANWRATQDALKMTMLRRQFGIAEPVRRGMELKIAREGEWRPAALGGAAGVHRDILEGRDAEIGWEDVFTGQEMRQVPDFHTEMEGRLRMNW</sequence>